<organism evidence="2 3">
    <name type="scientific">Micromonospora sediminimaris</name>
    <dbReference type="NCBI Taxonomy" id="547162"/>
    <lineage>
        <taxon>Bacteria</taxon>
        <taxon>Bacillati</taxon>
        <taxon>Actinomycetota</taxon>
        <taxon>Actinomycetes</taxon>
        <taxon>Micromonosporales</taxon>
        <taxon>Micromonosporaceae</taxon>
        <taxon>Micromonospora</taxon>
    </lineage>
</organism>
<proteinExistence type="predicted"/>
<sequence>MSPGGRSAHRRPSPPPYRDLTDSAARPPSIIYPALPLLCFNRRNTHGKYQRVWHVGPRADAACLLKR</sequence>
<dbReference type="Proteomes" id="UP000607311">
    <property type="component" value="Unassembled WGS sequence"/>
</dbReference>
<accession>A0A9W5XK51</accession>
<name>A0A9W5XK51_9ACTN</name>
<keyword evidence="3" id="KW-1185">Reference proteome</keyword>
<dbReference type="EMBL" id="BOPD01000015">
    <property type="protein sequence ID" value="GIJ33604.1"/>
    <property type="molecule type" value="Genomic_DNA"/>
</dbReference>
<feature type="region of interest" description="Disordered" evidence="1">
    <location>
        <begin position="1"/>
        <end position="27"/>
    </location>
</feature>
<evidence type="ECO:0000256" key="1">
    <source>
        <dbReference type="SAM" id="MobiDB-lite"/>
    </source>
</evidence>
<evidence type="ECO:0000313" key="3">
    <source>
        <dbReference type="Proteomes" id="UP000607311"/>
    </source>
</evidence>
<reference evidence="2" key="1">
    <citation type="submission" date="2021-01" db="EMBL/GenBank/DDBJ databases">
        <title>Whole genome shotgun sequence of Verrucosispora sediminis NBRC 107745.</title>
        <authorList>
            <person name="Komaki H."/>
            <person name="Tamura T."/>
        </authorList>
    </citation>
    <scope>NUCLEOTIDE SEQUENCE</scope>
    <source>
        <strain evidence="2">NBRC 107745</strain>
    </source>
</reference>
<gene>
    <name evidence="2" type="ORF">Vse01_27520</name>
</gene>
<comment type="caution">
    <text evidence="2">The sequence shown here is derived from an EMBL/GenBank/DDBJ whole genome shotgun (WGS) entry which is preliminary data.</text>
</comment>
<dbReference type="AlphaFoldDB" id="A0A9W5XK51"/>
<protein>
    <submittedName>
        <fullName evidence="2">Uncharacterized protein</fullName>
    </submittedName>
</protein>
<evidence type="ECO:0000313" key="2">
    <source>
        <dbReference type="EMBL" id="GIJ33604.1"/>
    </source>
</evidence>